<keyword evidence="1" id="KW-0812">Transmembrane</keyword>
<keyword evidence="1" id="KW-0472">Membrane</keyword>
<sequence>MKATALLLRFLLELAALAAIGYGGWSIADPVWARALLAAALVAVAIAIWSRWVAPRAAHKRPDPQRLLPEWLVFGGAAVALVATGHWVLGVILAVLAAADRLALWRLGADTGGESLTPQA</sequence>
<dbReference type="AlphaFoldDB" id="A0A1H3KV96"/>
<dbReference type="Pfam" id="PF10823">
    <property type="entry name" value="DUF2568"/>
    <property type="match status" value="1"/>
</dbReference>
<dbReference type="RefSeq" id="WP_090786317.1">
    <property type="nucleotide sequence ID" value="NZ_BOND01000030.1"/>
</dbReference>
<accession>A0A1H3KV96</accession>
<keyword evidence="1" id="KW-1133">Transmembrane helix</keyword>
<feature type="transmembrane region" description="Helical" evidence="1">
    <location>
        <begin position="31"/>
        <end position="50"/>
    </location>
</feature>
<protein>
    <recommendedName>
        <fullName evidence="4">DUF2568 domain-containing protein</fullName>
    </recommendedName>
</protein>
<evidence type="ECO:0000313" key="3">
    <source>
        <dbReference type="Proteomes" id="UP000199632"/>
    </source>
</evidence>
<dbReference type="InterPro" id="IPR021214">
    <property type="entry name" value="DUF2568"/>
</dbReference>
<feature type="transmembrane region" description="Helical" evidence="1">
    <location>
        <begin position="7"/>
        <end position="25"/>
    </location>
</feature>
<evidence type="ECO:0000256" key="1">
    <source>
        <dbReference type="SAM" id="Phobius"/>
    </source>
</evidence>
<evidence type="ECO:0008006" key="4">
    <source>
        <dbReference type="Google" id="ProtNLM"/>
    </source>
</evidence>
<proteinExistence type="predicted"/>
<name>A0A1H3KV96_9ACTN</name>
<evidence type="ECO:0000313" key="2">
    <source>
        <dbReference type="EMBL" id="SDY55584.1"/>
    </source>
</evidence>
<dbReference type="Proteomes" id="UP000199632">
    <property type="component" value="Unassembled WGS sequence"/>
</dbReference>
<reference evidence="3" key="1">
    <citation type="submission" date="2016-10" db="EMBL/GenBank/DDBJ databases">
        <authorList>
            <person name="Varghese N."/>
            <person name="Submissions S."/>
        </authorList>
    </citation>
    <scope>NUCLEOTIDE SEQUENCE [LARGE SCALE GENOMIC DNA]</scope>
    <source>
        <strain evidence="3">DSM 44718</strain>
    </source>
</reference>
<dbReference type="EMBL" id="FNQB01000001">
    <property type="protein sequence ID" value="SDY55584.1"/>
    <property type="molecule type" value="Genomic_DNA"/>
</dbReference>
<gene>
    <name evidence="2" type="ORF">SAMN05421684_0338</name>
</gene>
<organism evidence="2 3">
    <name type="scientific">Asanoa ishikariensis</name>
    <dbReference type="NCBI Taxonomy" id="137265"/>
    <lineage>
        <taxon>Bacteria</taxon>
        <taxon>Bacillati</taxon>
        <taxon>Actinomycetota</taxon>
        <taxon>Actinomycetes</taxon>
        <taxon>Micromonosporales</taxon>
        <taxon>Micromonosporaceae</taxon>
        <taxon>Asanoa</taxon>
    </lineage>
</organism>
<keyword evidence="3" id="KW-1185">Reference proteome</keyword>
<feature type="transmembrane region" description="Helical" evidence="1">
    <location>
        <begin position="71"/>
        <end position="99"/>
    </location>
</feature>